<dbReference type="Proteomes" id="UP000653305">
    <property type="component" value="Unassembled WGS sequence"/>
</dbReference>
<dbReference type="OrthoDB" id="909985at2759"/>
<feature type="signal peptide" evidence="1">
    <location>
        <begin position="1"/>
        <end position="21"/>
    </location>
</feature>
<comment type="caution">
    <text evidence="3">The sequence shown here is derived from an EMBL/GenBank/DDBJ whole genome shotgun (WGS) entry which is preliminary data.</text>
</comment>
<feature type="chain" id="PRO_5032276635" description="Bifunctional inhibitor/plant lipid transfer protein/seed storage helical domain-containing protein" evidence="1">
    <location>
        <begin position="22"/>
        <end position="108"/>
    </location>
</feature>
<accession>A0A830CVB7</accession>
<name>A0A830CVB7_9LAMI</name>
<evidence type="ECO:0000313" key="4">
    <source>
        <dbReference type="Proteomes" id="UP000653305"/>
    </source>
</evidence>
<dbReference type="InterPro" id="IPR016140">
    <property type="entry name" value="Bifunc_inhib/LTP/seed_store"/>
</dbReference>
<gene>
    <name evidence="3" type="ORF">PHJA_001970000</name>
</gene>
<sequence>MSKIMYILGLILLCLFASANCDEIDCAKIPIENLEPCKMFLSNNSTNKPSEKCCEGASSWIAAPFEVVCICYKKSPNRLSFKPDEIKAAALPYECKESEFYKYVHCLL</sequence>
<keyword evidence="1" id="KW-0732">Signal</keyword>
<dbReference type="AlphaFoldDB" id="A0A830CVB7"/>
<dbReference type="InterPro" id="IPR036312">
    <property type="entry name" value="Bifun_inhib/LTP/seed_sf"/>
</dbReference>
<evidence type="ECO:0000256" key="1">
    <source>
        <dbReference type="SAM" id="SignalP"/>
    </source>
</evidence>
<evidence type="ECO:0000259" key="2">
    <source>
        <dbReference type="Pfam" id="PF14368"/>
    </source>
</evidence>
<reference evidence="3" key="1">
    <citation type="submission" date="2020-07" db="EMBL/GenBank/DDBJ databases">
        <title>Ethylene signaling mediates host invasion by parasitic plants.</title>
        <authorList>
            <person name="Yoshida S."/>
        </authorList>
    </citation>
    <scope>NUCLEOTIDE SEQUENCE</scope>
    <source>
        <strain evidence="3">Okayama</strain>
    </source>
</reference>
<dbReference type="SUPFAM" id="SSF47699">
    <property type="entry name" value="Bifunctional inhibitor/lipid-transfer protein/seed storage 2S albumin"/>
    <property type="match status" value="1"/>
</dbReference>
<feature type="domain" description="Bifunctional inhibitor/plant lipid transfer protein/seed storage helical" evidence="2">
    <location>
        <begin position="23"/>
        <end position="99"/>
    </location>
</feature>
<protein>
    <recommendedName>
        <fullName evidence="2">Bifunctional inhibitor/plant lipid transfer protein/seed storage helical domain-containing protein</fullName>
    </recommendedName>
</protein>
<organism evidence="3 4">
    <name type="scientific">Phtheirospermum japonicum</name>
    <dbReference type="NCBI Taxonomy" id="374723"/>
    <lineage>
        <taxon>Eukaryota</taxon>
        <taxon>Viridiplantae</taxon>
        <taxon>Streptophyta</taxon>
        <taxon>Embryophyta</taxon>
        <taxon>Tracheophyta</taxon>
        <taxon>Spermatophyta</taxon>
        <taxon>Magnoliopsida</taxon>
        <taxon>eudicotyledons</taxon>
        <taxon>Gunneridae</taxon>
        <taxon>Pentapetalae</taxon>
        <taxon>asterids</taxon>
        <taxon>lamiids</taxon>
        <taxon>Lamiales</taxon>
        <taxon>Orobanchaceae</taxon>
        <taxon>Orobanchaceae incertae sedis</taxon>
        <taxon>Phtheirospermum</taxon>
    </lineage>
</organism>
<dbReference type="EMBL" id="BMAC01000520">
    <property type="protein sequence ID" value="GFP98261.1"/>
    <property type="molecule type" value="Genomic_DNA"/>
</dbReference>
<dbReference type="Pfam" id="PF14368">
    <property type="entry name" value="LTP_2"/>
    <property type="match status" value="1"/>
</dbReference>
<dbReference type="Gene3D" id="1.10.110.10">
    <property type="entry name" value="Plant lipid-transfer and hydrophobic proteins"/>
    <property type="match status" value="1"/>
</dbReference>
<proteinExistence type="predicted"/>
<keyword evidence="4" id="KW-1185">Reference proteome</keyword>
<evidence type="ECO:0000313" key="3">
    <source>
        <dbReference type="EMBL" id="GFP98261.1"/>
    </source>
</evidence>